<dbReference type="AlphaFoldDB" id="A0ABD2XD48"/>
<evidence type="ECO:0000256" key="2">
    <source>
        <dbReference type="ARBA" id="ARBA00004613"/>
    </source>
</evidence>
<dbReference type="SUPFAM" id="SSF81296">
    <property type="entry name" value="E set domains"/>
    <property type="match status" value="1"/>
</dbReference>
<gene>
    <name evidence="11" type="ORF">TKK_003977</name>
</gene>
<dbReference type="Proteomes" id="UP001627154">
    <property type="component" value="Unassembled WGS sequence"/>
</dbReference>
<dbReference type="GO" id="GO:0005576">
    <property type="term" value="C:extracellular region"/>
    <property type="evidence" value="ECO:0007669"/>
    <property type="project" value="UniProtKB-SubCell"/>
</dbReference>
<dbReference type="PANTHER" id="PTHR11511">
    <property type="entry name" value="LARVAL STORAGE PROTEIN/PHENOLOXIDASE"/>
    <property type="match status" value="1"/>
</dbReference>
<name>A0ABD2XD48_9HYME</name>
<dbReference type="InterPro" id="IPR008922">
    <property type="entry name" value="Di-copper_centre_dom_sf"/>
</dbReference>
<dbReference type="Gene3D" id="1.20.1370.10">
    <property type="entry name" value="Hemocyanin, N-terminal domain"/>
    <property type="match status" value="1"/>
</dbReference>
<organism evidence="11 12">
    <name type="scientific">Trichogramma kaykai</name>
    <dbReference type="NCBI Taxonomy" id="54128"/>
    <lineage>
        <taxon>Eukaryota</taxon>
        <taxon>Metazoa</taxon>
        <taxon>Ecdysozoa</taxon>
        <taxon>Arthropoda</taxon>
        <taxon>Hexapoda</taxon>
        <taxon>Insecta</taxon>
        <taxon>Pterygota</taxon>
        <taxon>Neoptera</taxon>
        <taxon>Endopterygota</taxon>
        <taxon>Hymenoptera</taxon>
        <taxon>Apocrita</taxon>
        <taxon>Proctotrupomorpha</taxon>
        <taxon>Chalcidoidea</taxon>
        <taxon>Trichogrammatidae</taxon>
        <taxon>Trichogramma</taxon>
    </lineage>
</organism>
<proteinExistence type="inferred from homology"/>
<dbReference type="InterPro" id="IPR002227">
    <property type="entry name" value="Tyrosinase_Cu-bd"/>
</dbReference>
<dbReference type="InterPro" id="IPR005204">
    <property type="entry name" value="Hemocyanin_N"/>
</dbReference>
<dbReference type="PANTHER" id="PTHR11511:SF4">
    <property type="entry name" value="PHENOLOXIDASE 2-RELATED"/>
    <property type="match status" value="1"/>
</dbReference>
<dbReference type="PROSITE" id="PS00209">
    <property type="entry name" value="HEMOCYANIN_1"/>
    <property type="match status" value="1"/>
</dbReference>
<comment type="cofactor">
    <cofactor evidence="1">
        <name>Cu(2+)</name>
        <dbReference type="ChEBI" id="CHEBI:29036"/>
    </cofactor>
</comment>
<keyword evidence="4" id="KW-0964">Secreted</keyword>
<comment type="subcellular location">
    <subcellularLocation>
        <location evidence="2">Secreted</location>
    </subcellularLocation>
</comment>
<keyword evidence="9" id="KW-1015">Disulfide bond</keyword>
<dbReference type="InterPro" id="IPR005203">
    <property type="entry name" value="Hemocyanin_C"/>
</dbReference>
<sequence length="685" mass="78745">MDKKNLLELFDRPREPSFLHFDLPPSYVPESQYEASQSQAIATRFGDDEPKIHIKQVAIPDLSLPMSLDRDEAFSLFMPAHARMAARLTEIFMGARTIDDLQSLAVYCRDRINPQMFVYCLSVAILHRRDTKDLQLPQFSEIFPDKYVSGRTLSRAREVANTTTGVSRRPIDIPVDYTGTDADPEHRIAYWREDVGINLHHWHWHLIYPFTGPREVVVKDRRGELFYYMHHQIMARYNTERLANGLALVEPLRGFFDPIPEAYFPKLDQGVAGRSFPGRPRNYTMSDVRRPELELNFNVADLEVYRRRFIDAIRRREVRRSDGSTVRLDEQNGIEILGNMLEASPVLSANSSFYGDLHNSLHAGIGLAHDPDGRYLENFSVLGDTATAMRDPAFYRIHQLVDDLLHLYKDSLPPYSLQELNFSGVQITDLRLSTVGAPLDTISTHWTKSLLEMSRGLDFAPREPVRVRVQHLNHVDFEYNFTVHNNIGRELVGTARIFIAPKYDQNRSRRFTFNEQRKLMIEMDKFTVPLKPGVNYLNRSSVLSSVTIPFDATFRDLDENRPDKDALQSFLDFNFCGCGWPQHMLAPKGNERGFPMDLFVMISNYEFDRVDQPAPSGGSCNEGMSFCGLKNSKYPDARPMGYPFDRPANVQSVEEFVLPNMAVKEISVRFQNTVQPRQISFGLRN</sequence>
<reference evidence="11 12" key="1">
    <citation type="journal article" date="2024" name="bioRxiv">
        <title>A reference genome for Trichogramma kaykai: A tiny desert-dwelling parasitoid wasp with competing sex-ratio distorters.</title>
        <authorList>
            <person name="Culotta J."/>
            <person name="Lindsey A.R."/>
        </authorList>
    </citation>
    <scope>NUCLEOTIDE SEQUENCE [LARGE SCALE GENOMIC DNA]</scope>
    <source>
        <strain evidence="11 12">KSX58</strain>
    </source>
</reference>
<dbReference type="PROSITE" id="PS00210">
    <property type="entry name" value="HEMOCYANIN_2"/>
    <property type="match status" value="1"/>
</dbReference>
<dbReference type="InterPro" id="IPR037020">
    <property type="entry name" value="Hemocyanin_C_sf"/>
</dbReference>
<keyword evidence="8" id="KW-0503">Monooxygenase</keyword>
<dbReference type="FunFam" id="2.60.40.1520:FF:000001">
    <property type="entry name" value="Hemocyanin subunit 2"/>
    <property type="match status" value="1"/>
</dbReference>
<comment type="caution">
    <text evidence="11">The sequence shown here is derived from an EMBL/GenBank/DDBJ whole genome shotgun (WGS) entry which is preliminary data.</text>
</comment>
<evidence type="ECO:0000256" key="9">
    <source>
        <dbReference type="ARBA" id="ARBA00023157"/>
    </source>
</evidence>
<dbReference type="GO" id="GO:0006582">
    <property type="term" value="P:melanin metabolic process"/>
    <property type="evidence" value="ECO:0007669"/>
    <property type="project" value="UniProtKB-ARBA"/>
</dbReference>
<dbReference type="Pfam" id="PF03723">
    <property type="entry name" value="Hemocyanin_C"/>
    <property type="match status" value="1"/>
</dbReference>
<evidence type="ECO:0000256" key="5">
    <source>
        <dbReference type="ARBA" id="ARBA00022723"/>
    </source>
</evidence>
<evidence type="ECO:0000256" key="7">
    <source>
        <dbReference type="ARBA" id="ARBA00023008"/>
    </source>
</evidence>
<protein>
    <recommendedName>
        <fullName evidence="10">Tyrosinase copper-binding domain-containing protein</fullName>
    </recommendedName>
</protein>
<dbReference type="PROSITE" id="PS00498">
    <property type="entry name" value="TYROSINASE_2"/>
    <property type="match status" value="1"/>
</dbReference>
<dbReference type="GO" id="GO:0004503">
    <property type="term" value="F:tyrosinase activity"/>
    <property type="evidence" value="ECO:0007669"/>
    <property type="project" value="UniProtKB-ARBA"/>
</dbReference>
<evidence type="ECO:0000256" key="8">
    <source>
        <dbReference type="ARBA" id="ARBA00023033"/>
    </source>
</evidence>
<evidence type="ECO:0000256" key="6">
    <source>
        <dbReference type="ARBA" id="ARBA00023002"/>
    </source>
</evidence>
<dbReference type="Gene3D" id="1.10.1280.10">
    <property type="entry name" value="Di-copper center containing domain from catechol oxidase"/>
    <property type="match status" value="1"/>
</dbReference>
<dbReference type="InterPro" id="IPR036697">
    <property type="entry name" value="Hemocyanin_N_sf"/>
</dbReference>
<dbReference type="Gene3D" id="2.60.40.1520">
    <property type="entry name" value="Hemocyanin, C-terminal domain"/>
    <property type="match status" value="1"/>
</dbReference>
<keyword evidence="12" id="KW-1185">Reference proteome</keyword>
<dbReference type="SUPFAM" id="SSF48050">
    <property type="entry name" value="Hemocyanin, N-terminal domain"/>
    <property type="match status" value="1"/>
</dbReference>
<evidence type="ECO:0000256" key="1">
    <source>
        <dbReference type="ARBA" id="ARBA00001973"/>
    </source>
</evidence>
<evidence type="ECO:0000256" key="3">
    <source>
        <dbReference type="ARBA" id="ARBA00009928"/>
    </source>
</evidence>
<dbReference type="InterPro" id="IPR013788">
    <property type="entry name" value="Hemocyanin/hexamerin"/>
</dbReference>
<evidence type="ECO:0000259" key="10">
    <source>
        <dbReference type="PROSITE" id="PS00498"/>
    </source>
</evidence>
<evidence type="ECO:0000313" key="11">
    <source>
        <dbReference type="EMBL" id="KAL3402794.1"/>
    </source>
</evidence>
<comment type="similarity">
    <text evidence="3">Belongs to the tyrosinase family.</text>
</comment>
<dbReference type="EMBL" id="JBJJXI010000032">
    <property type="protein sequence ID" value="KAL3402794.1"/>
    <property type="molecule type" value="Genomic_DNA"/>
</dbReference>
<dbReference type="InterPro" id="IPR014756">
    <property type="entry name" value="Ig_E-set"/>
</dbReference>
<feature type="domain" description="Tyrosinase copper-binding" evidence="10">
    <location>
        <begin position="391"/>
        <end position="402"/>
    </location>
</feature>
<dbReference type="Pfam" id="PF00372">
    <property type="entry name" value="Hemocyanin_M"/>
    <property type="match status" value="1"/>
</dbReference>
<dbReference type="SUPFAM" id="SSF48056">
    <property type="entry name" value="Di-copper centre-containing domain"/>
    <property type="match status" value="1"/>
</dbReference>
<keyword evidence="7" id="KW-0186">Copper</keyword>
<keyword evidence="5" id="KW-0479">Metal-binding</keyword>
<dbReference type="InterPro" id="IPR000896">
    <property type="entry name" value="Hemocyanin/hexamerin_mid_dom"/>
</dbReference>
<dbReference type="GO" id="GO:0046872">
    <property type="term" value="F:metal ion binding"/>
    <property type="evidence" value="ECO:0007669"/>
    <property type="project" value="UniProtKB-KW"/>
</dbReference>
<dbReference type="PRINTS" id="PR00187">
    <property type="entry name" value="HAEMOCYANIN"/>
</dbReference>
<keyword evidence="6" id="KW-0560">Oxidoreductase</keyword>
<evidence type="ECO:0000313" key="12">
    <source>
        <dbReference type="Proteomes" id="UP001627154"/>
    </source>
</evidence>
<evidence type="ECO:0000256" key="4">
    <source>
        <dbReference type="ARBA" id="ARBA00022525"/>
    </source>
</evidence>
<dbReference type="Pfam" id="PF03722">
    <property type="entry name" value="Hemocyanin_N"/>
    <property type="match status" value="1"/>
</dbReference>
<accession>A0ABD2XD48</accession>